<accession>A0ABU9MYM4</accession>
<evidence type="ECO:0000313" key="2">
    <source>
        <dbReference type="Proteomes" id="UP001447008"/>
    </source>
</evidence>
<dbReference type="Pfam" id="PF07277">
    <property type="entry name" value="SapC"/>
    <property type="match status" value="1"/>
</dbReference>
<keyword evidence="2" id="KW-1185">Reference proteome</keyword>
<dbReference type="Proteomes" id="UP001447008">
    <property type="component" value="Unassembled WGS sequence"/>
</dbReference>
<comment type="caution">
    <text evidence="1">The sequence shown here is derived from an EMBL/GenBank/DDBJ whole genome shotgun (WGS) entry which is preliminary data.</text>
</comment>
<name>A0ABU9MYM4_9GAMM</name>
<dbReference type="InterPro" id="IPR010836">
    <property type="entry name" value="SapC"/>
</dbReference>
<sequence length="235" mass="26591">MAEQQVQPLHNEKHANTKIKHGLNIEFLKTQHLVPVVAHEFGRVANEFPLAFVKNNESGKFQAVALFGLEPGENLFIKDDQWQAAFAPLAVTRYPLGLVKHPEQEQYGVVIDEASPLVSEEEGNALFENGEETEYLKRRKEALVSFIEFSGVTDAFTQYLADKELLTAQTLTVDIKGEKKDITGIHLIDEKKLQELSDEDFLELRKRGYLAPIYSFLTSTHQVGRLARLKAERDA</sequence>
<protein>
    <submittedName>
        <fullName evidence="1">SapC family protein</fullName>
    </submittedName>
</protein>
<organism evidence="1 2">
    <name type="scientific">Pseudoalteromonas qingdaonensis</name>
    <dbReference type="NCBI Taxonomy" id="3131913"/>
    <lineage>
        <taxon>Bacteria</taxon>
        <taxon>Pseudomonadati</taxon>
        <taxon>Pseudomonadota</taxon>
        <taxon>Gammaproteobacteria</taxon>
        <taxon>Alteromonadales</taxon>
        <taxon>Pseudoalteromonadaceae</taxon>
        <taxon>Pseudoalteromonas</taxon>
    </lineage>
</organism>
<dbReference type="EMBL" id="JBCGCU010000003">
    <property type="protein sequence ID" value="MEM0514548.1"/>
    <property type="molecule type" value="Genomic_DNA"/>
</dbReference>
<gene>
    <name evidence="1" type="ORF">WCN91_03690</name>
</gene>
<evidence type="ECO:0000313" key="1">
    <source>
        <dbReference type="EMBL" id="MEM0514548.1"/>
    </source>
</evidence>
<proteinExistence type="predicted"/>
<reference evidence="1 2" key="1">
    <citation type="submission" date="2024-03" db="EMBL/GenBank/DDBJ databases">
        <title>Pseudoalteromonas qingdaonensis sp. nov., isolated from the intestines of marine benthic organisms.</title>
        <authorList>
            <person name="Lin X."/>
            <person name="Fang S."/>
            <person name="Hu X."/>
        </authorList>
    </citation>
    <scope>NUCLEOTIDE SEQUENCE [LARGE SCALE GENOMIC DNA]</scope>
    <source>
        <strain evidence="1 2">YIC-827</strain>
    </source>
</reference>
<dbReference type="RefSeq" id="WP_342676417.1">
    <property type="nucleotide sequence ID" value="NZ_JBCGCU010000003.1"/>
</dbReference>